<evidence type="ECO:0000313" key="10">
    <source>
        <dbReference type="Proteomes" id="UP000325957"/>
    </source>
</evidence>
<evidence type="ECO:0000256" key="6">
    <source>
        <dbReference type="ARBA" id="ARBA00023239"/>
    </source>
</evidence>
<evidence type="ECO:0000313" key="9">
    <source>
        <dbReference type="EMBL" id="KAA9393664.1"/>
    </source>
</evidence>
<feature type="region of interest" description="Disordered" evidence="7">
    <location>
        <begin position="66"/>
        <end position="96"/>
    </location>
</feature>
<accession>A0A5J5KVQ9</accession>
<evidence type="ECO:0000256" key="7">
    <source>
        <dbReference type="SAM" id="MobiDB-lite"/>
    </source>
</evidence>
<dbReference type="OrthoDB" id="5243781at2"/>
<dbReference type="NCBIfam" id="TIGR03180">
    <property type="entry name" value="UraD_2"/>
    <property type="match status" value="1"/>
</dbReference>
<dbReference type="InterPro" id="IPR018020">
    <property type="entry name" value="OHCU_decarboxylase"/>
</dbReference>
<dbReference type="GO" id="GO:0006144">
    <property type="term" value="P:purine nucleobase metabolic process"/>
    <property type="evidence" value="ECO:0007669"/>
    <property type="project" value="UniProtKB-KW"/>
</dbReference>
<dbReference type="AlphaFoldDB" id="A0A5J5KVQ9"/>
<comment type="catalytic activity">
    <reaction evidence="1">
        <text>5-hydroxy-2-oxo-4-ureido-2,5-dihydro-1H-imidazole-5-carboxylate + H(+) = (S)-allantoin + CO2</text>
        <dbReference type="Rhea" id="RHEA:26301"/>
        <dbReference type="ChEBI" id="CHEBI:15378"/>
        <dbReference type="ChEBI" id="CHEBI:15678"/>
        <dbReference type="ChEBI" id="CHEBI:16526"/>
        <dbReference type="ChEBI" id="CHEBI:58639"/>
        <dbReference type="EC" id="4.1.1.97"/>
    </reaction>
</comment>
<dbReference type="EMBL" id="SZWF01000015">
    <property type="protein sequence ID" value="KAA9393664.1"/>
    <property type="molecule type" value="Genomic_DNA"/>
</dbReference>
<dbReference type="NCBIfam" id="NF010372">
    <property type="entry name" value="PRK13798.1"/>
    <property type="match status" value="1"/>
</dbReference>
<evidence type="ECO:0000256" key="4">
    <source>
        <dbReference type="ARBA" id="ARBA00022631"/>
    </source>
</evidence>
<dbReference type="InterPro" id="IPR036778">
    <property type="entry name" value="OHCU_decarboxylase_sf"/>
</dbReference>
<dbReference type="RefSeq" id="WP_158034307.1">
    <property type="nucleotide sequence ID" value="NZ_ML708621.1"/>
</dbReference>
<dbReference type="EC" id="4.1.1.97" evidence="3"/>
<comment type="pathway">
    <text evidence="2">Purine metabolism; urate degradation; (S)-allantoin from urate: step 3/3.</text>
</comment>
<dbReference type="InterPro" id="IPR017595">
    <property type="entry name" value="OHCU_decarboxylase-2"/>
</dbReference>
<evidence type="ECO:0000256" key="5">
    <source>
        <dbReference type="ARBA" id="ARBA00022793"/>
    </source>
</evidence>
<gene>
    <name evidence="9" type="primary">uraD</name>
    <name evidence="9" type="ORF">FCK90_10765</name>
</gene>
<sequence length="167" mass="17559">MDLAGFNRAEPAEAKAAALVWANVPAWAEAVVMLRPFASVEEAAAAAASTSSSWDAADLDAALAHHPRIGQKPVGSGTEAEASRREQAAMSDASADVTTAMAQANADYEQRFGRVFLIRAAGRSPEDMLAEIRRRLGNDDGAETAEAIGQLRQIALLRLRTELAAAG</sequence>
<keyword evidence="10" id="KW-1185">Reference proteome</keyword>
<dbReference type="Proteomes" id="UP000325957">
    <property type="component" value="Unassembled WGS sequence"/>
</dbReference>
<evidence type="ECO:0000256" key="2">
    <source>
        <dbReference type="ARBA" id="ARBA00004754"/>
    </source>
</evidence>
<protein>
    <recommendedName>
        <fullName evidence="3">2-oxo-4-hydroxy-4-carboxy-5-ureidoimidazoline decarboxylase</fullName>
        <ecNumber evidence="3">4.1.1.97</ecNumber>
    </recommendedName>
</protein>
<dbReference type="PANTHER" id="PTHR43466">
    <property type="entry name" value="2-OXO-4-HYDROXY-4-CARBOXY-5-UREIDOIMIDAZOLINE DECARBOXYLASE-RELATED"/>
    <property type="match status" value="1"/>
</dbReference>
<proteinExistence type="predicted"/>
<dbReference type="Gene3D" id="1.10.3330.10">
    <property type="entry name" value="Oxo-4-hydroxy-4-carboxy-5-ureidoimidazoline decarboxylase"/>
    <property type="match status" value="1"/>
</dbReference>
<reference evidence="9 10" key="1">
    <citation type="submission" date="2019-05" db="EMBL/GenBank/DDBJ databases">
        <title>Kocuria coralli sp. nov., a novel actinobacterium isolated from coral reef seawater.</title>
        <authorList>
            <person name="Li J."/>
        </authorList>
    </citation>
    <scope>NUCLEOTIDE SEQUENCE [LARGE SCALE GENOMIC DNA]</scope>
    <source>
        <strain evidence="9 10">SCSIO 13007</strain>
    </source>
</reference>
<comment type="caution">
    <text evidence="9">The sequence shown here is derived from an EMBL/GenBank/DDBJ whole genome shotgun (WGS) entry which is preliminary data.</text>
</comment>
<dbReference type="GO" id="GO:0051997">
    <property type="term" value="F:2-oxo-4-hydroxy-4-carboxy-5-ureidoimidazoline decarboxylase activity"/>
    <property type="evidence" value="ECO:0007669"/>
    <property type="project" value="UniProtKB-EC"/>
</dbReference>
<organism evidence="9 10">
    <name type="scientific">Kocuria coralli</name>
    <dbReference type="NCBI Taxonomy" id="1461025"/>
    <lineage>
        <taxon>Bacteria</taxon>
        <taxon>Bacillati</taxon>
        <taxon>Actinomycetota</taxon>
        <taxon>Actinomycetes</taxon>
        <taxon>Micrococcales</taxon>
        <taxon>Micrococcaceae</taxon>
        <taxon>Kocuria</taxon>
    </lineage>
</organism>
<keyword evidence="4" id="KW-0659">Purine metabolism</keyword>
<feature type="domain" description="Oxo-4-hydroxy-4-carboxy-5-ureidoimidazoline decarboxylase" evidence="8">
    <location>
        <begin position="7"/>
        <end position="160"/>
    </location>
</feature>
<evidence type="ECO:0000256" key="3">
    <source>
        <dbReference type="ARBA" id="ARBA00012257"/>
    </source>
</evidence>
<dbReference type="SUPFAM" id="SSF158694">
    <property type="entry name" value="UraD-Like"/>
    <property type="match status" value="1"/>
</dbReference>
<evidence type="ECO:0000256" key="1">
    <source>
        <dbReference type="ARBA" id="ARBA00001163"/>
    </source>
</evidence>
<dbReference type="PANTHER" id="PTHR43466:SF1">
    <property type="entry name" value="2-OXO-4-HYDROXY-4-CARBOXY-5-UREIDOIMIDAZOLINE DECARBOXYLASE-RELATED"/>
    <property type="match status" value="1"/>
</dbReference>
<evidence type="ECO:0000259" key="8">
    <source>
        <dbReference type="Pfam" id="PF09349"/>
    </source>
</evidence>
<keyword evidence="6 9" id="KW-0456">Lyase</keyword>
<dbReference type="GO" id="GO:0019628">
    <property type="term" value="P:urate catabolic process"/>
    <property type="evidence" value="ECO:0007669"/>
    <property type="project" value="TreeGrafter"/>
</dbReference>
<name>A0A5J5KVQ9_9MICC</name>
<keyword evidence="5" id="KW-0210">Decarboxylase</keyword>
<dbReference type="Pfam" id="PF09349">
    <property type="entry name" value="OHCU_decarbox"/>
    <property type="match status" value="1"/>
</dbReference>